<keyword evidence="3" id="KW-1185">Reference proteome</keyword>
<dbReference type="Proteomes" id="UP000765509">
    <property type="component" value="Unassembled WGS sequence"/>
</dbReference>
<organism evidence="2 3">
    <name type="scientific">Austropuccinia psidii MF-1</name>
    <dbReference type="NCBI Taxonomy" id="1389203"/>
    <lineage>
        <taxon>Eukaryota</taxon>
        <taxon>Fungi</taxon>
        <taxon>Dikarya</taxon>
        <taxon>Basidiomycota</taxon>
        <taxon>Pucciniomycotina</taxon>
        <taxon>Pucciniomycetes</taxon>
        <taxon>Pucciniales</taxon>
        <taxon>Sphaerophragmiaceae</taxon>
        <taxon>Austropuccinia</taxon>
    </lineage>
</organism>
<comment type="caution">
    <text evidence="2">The sequence shown here is derived from an EMBL/GenBank/DDBJ whole genome shotgun (WGS) entry which is preliminary data.</text>
</comment>
<evidence type="ECO:0000256" key="1">
    <source>
        <dbReference type="SAM" id="MobiDB-lite"/>
    </source>
</evidence>
<feature type="region of interest" description="Disordered" evidence="1">
    <location>
        <begin position="1"/>
        <end position="67"/>
    </location>
</feature>
<feature type="compositionally biased region" description="Polar residues" evidence="1">
    <location>
        <begin position="29"/>
        <end position="57"/>
    </location>
</feature>
<gene>
    <name evidence="2" type="ORF">O181_115172</name>
</gene>
<proteinExistence type="predicted"/>
<dbReference type="AlphaFoldDB" id="A0A9Q3K6Z8"/>
<accession>A0A9Q3K6Z8</accession>
<dbReference type="EMBL" id="AVOT02096301">
    <property type="protein sequence ID" value="MBW0575457.1"/>
    <property type="molecule type" value="Genomic_DNA"/>
</dbReference>
<name>A0A9Q3K6Z8_9BASI</name>
<evidence type="ECO:0000313" key="3">
    <source>
        <dbReference type="Proteomes" id="UP000765509"/>
    </source>
</evidence>
<reference evidence="2" key="1">
    <citation type="submission" date="2021-03" db="EMBL/GenBank/DDBJ databases">
        <title>Draft genome sequence of rust myrtle Austropuccinia psidii MF-1, a brazilian biotype.</title>
        <authorList>
            <person name="Quecine M.C."/>
            <person name="Pachon D.M.R."/>
            <person name="Bonatelli M.L."/>
            <person name="Correr F.H."/>
            <person name="Franceschini L.M."/>
            <person name="Leite T.F."/>
            <person name="Margarido G.R.A."/>
            <person name="Almeida C.A."/>
            <person name="Ferrarezi J.A."/>
            <person name="Labate C.A."/>
        </authorList>
    </citation>
    <scope>NUCLEOTIDE SEQUENCE</scope>
    <source>
        <strain evidence="2">MF-1</strain>
    </source>
</reference>
<evidence type="ECO:0000313" key="2">
    <source>
        <dbReference type="EMBL" id="MBW0575457.1"/>
    </source>
</evidence>
<protein>
    <submittedName>
        <fullName evidence="2">Uncharacterized protein</fullName>
    </submittedName>
</protein>
<sequence>MSKRKEIFQTSRKHLPSVEFEEVQPKKGASNSQTIQQNPPESKSTSFTHLATFTKNSQHQEDGRDEDDMHLEFFELEKLKDEEMEDYEAN</sequence>